<reference evidence="2" key="2">
    <citation type="submission" date="2020-11" db="EMBL/GenBank/DDBJ databases">
        <authorList>
            <person name="McCartney M.A."/>
            <person name="Auch B."/>
            <person name="Kono T."/>
            <person name="Mallez S."/>
            <person name="Becker A."/>
            <person name="Gohl D.M."/>
            <person name="Silverstein K.A.T."/>
            <person name="Koren S."/>
            <person name="Bechman K.B."/>
            <person name="Herman A."/>
            <person name="Abrahante J.E."/>
            <person name="Garbe J."/>
        </authorList>
    </citation>
    <scope>NUCLEOTIDE SEQUENCE</scope>
    <source>
        <strain evidence="2">Duluth1</strain>
        <tissue evidence="2">Whole animal</tissue>
    </source>
</reference>
<reference evidence="2" key="1">
    <citation type="journal article" date="2019" name="bioRxiv">
        <title>The Genome of the Zebra Mussel, Dreissena polymorpha: A Resource for Invasive Species Research.</title>
        <authorList>
            <person name="McCartney M.A."/>
            <person name="Auch B."/>
            <person name="Kono T."/>
            <person name="Mallez S."/>
            <person name="Zhang Y."/>
            <person name="Obille A."/>
            <person name="Becker A."/>
            <person name="Abrahante J.E."/>
            <person name="Garbe J."/>
            <person name="Badalamenti J.P."/>
            <person name="Herman A."/>
            <person name="Mangelson H."/>
            <person name="Liachko I."/>
            <person name="Sullivan S."/>
            <person name="Sone E.D."/>
            <person name="Koren S."/>
            <person name="Silverstein K.A.T."/>
            <person name="Beckman K.B."/>
            <person name="Gohl D.M."/>
        </authorList>
    </citation>
    <scope>NUCLEOTIDE SEQUENCE</scope>
    <source>
        <strain evidence="2">Duluth1</strain>
        <tissue evidence="2">Whole animal</tissue>
    </source>
</reference>
<protein>
    <submittedName>
        <fullName evidence="2">Uncharacterized protein</fullName>
    </submittedName>
</protein>
<feature type="region of interest" description="Disordered" evidence="1">
    <location>
        <begin position="31"/>
        <end position="83"/>
    </location>
</feature>
<evidence type="ECO:0000256" key="1">
    <source>
        <dbReference type="SAM" id="MobiDB-lite"/>
    </source>
</evidence>
<proteinExistence type="predicted"/>
<name>A0A9D4KD46_DREPO</name>
<organism evidence="2 3">
    <name type="scientific">Dreissena polymorpha</name>
    <name type="common">Zebra mussel</name>
    <name type="synonym">Mytilus polymorpha</name>
    <dbReference type="NCBI Taxonomy" id="45954"/>
    <lineage>
        <taxon>Eukaryota</taxon>
        <taxon>Metazoa</taxon>
        <taxon>Spiralia</taxon>
        <taxon>Lophotrochozoa</taxon>
        <taxon>Mollusca</taxon>
        <taxon>Bivalvia</taxon>
        <taxon>Autobranchia</taxon>
        <taxon>Heteroconchia</taxon>
        <taxon>Euheterodonta</taxon>
        <taxon>Imparidentia</taxon>
        <taxon>Neoheterodontei</taxon>
        <taxon>Myida</taxon>
        <taxon>Dreissenoidea</taxon>
        <taxon>Dreissenidae</taxon>
        <taxon>Dreissena</taxon>
    </lineage>
</organism>
<feature type="compositionally biased region" description="Polar residues" evidence="1">
    <location>
        <begin position="74"/>
        <end position="83"/>
    </location>
</feature>
<comment type="caution">
    <text evidence="2">The sequence shown here is derived from an EMBL/GenBank/DDBJ whole genome shotgun (WGS) entry which is preliminary data.</text>
</comment>
<dbReference type="EMBL" id="JAIWYP010000004">
    <property type="protein sequence ID" value="KAH3837650.1"/>
    <property type="molecule type" value="Genomic_DNA"/>
</dbReference>
<accession>A0A9D4KD46</accession>
<dbReference type="Proteomes" id="UP000828390">
    <property type="component" value="Unassembled WGS sequence"/>
</dbReference>
<sequence>MTVCDGAKTVWVHALEFHTVCDGARQSLRQAGHMQEIPRQSAPVPGQSPRPARHQQETPRQSSTVLRPFGLLQETPTQSTTVPESLRDRRFKCGSLLDYLRLCQNRLDTCKRLPGILQRYHDRLVTWRKLPDSLRRCQTVFLIGGAAAGYYETV</sequence>
<keyword evidence="3" id="KW-1185">Reference proteome</keyword>
<evidence type="ECO:0000313" key="3">
    <source>
        <dbReference type="Proteomes" id="UP000828390"/>
    </source>
</evidence>
<evidence type="ECO:0000313" key="2">
    <source>
        <dbReference type="EMBL" id="KAH3837650.1"/>
    </source>
</evidence>
<dbReference type="AlphaFoldDB" id="A0A9D4KD46"/>
<gene>
    <name evidence="2" type="ORF">DPMN_111050</name>
</gene>